<dbReference type="AlphaFoldDB" id="A0A1G2HH53"/>
<protein>
    <recommendedName>
        <fullName evidence="1">Glycosyltransferase 2-like domain-containing protein</fullName>
    </recommendedName>
</protein>
<gene>
    <name evidence="2" type="ORF">A3H51_00320</name>
</gene>
<comment type="caution">
    <text evidence="2">The sequence shown here is derived from an EMBL/GenBank/DDBJ whole genome shotgun (WGS) entry which is preliminary data.</text>
</comment>
<dbReference type="SUPFAM" id="SSF53448">
    <property type="entry name" value="Nucleotide-diphospho-sugar transferases"/>
    <property type="match status" value="1"/>
</dbReference>
<name>A0A1G2HH53_9BACT</name>
<dbReference type="PANTHER" id="PTHR43179:SF7">
    <property type="entry name" value="RHAMNOSYLTRANSFERASE WBBL"/>
    <property type="match status" value="1"/>
</dbReference>
<dbReference type="PANTHER" id="PTHR43179">
    <property type="entry name" value="RHAMNOSYLTRANSFERASE WBBL"/>
    <property type="match status" value="1"/>
</dbReference>
<dbReference type="Pfam" id="PF00535">
    <property type="entry name" value="Glycos_transf_2"/>
    <property type="match status" value="1"/>
</dbReference>
<organism evidence="2 3">
    <name type="scientific">Candidatus Spechtbacteria bacterium RIFCSPLOWO2_02_FULL_38_8</name>
    <dbReference type="NCBI Taxonomy" id="1802164"/>
    <lineage>
        <taxon>Bacteria</taxon>
        <taxon>Candidatus Spechtiibacteriota</taxon>
    </lineage>
</organism>
<reference evidence="2 3" key="1">
    <citation type="journal article" date="2016" name="Nat. Commun.">
        <title>Thousands of microbial genomes shed light on interconnected biogeochemical processes in an aquifer system.</title>
        <authorList>
            <person name="Anantharaman K."/>
            <person name="Brown C.T."/>
            <person name="Hug L.A."/>
            <person name="Sharon I."/>
            <person name="Castelle C.J."/>
            <person name="Probst A.J."/>
            <person name="Thomas B.C."/>
            <person name="Singh A."/>
            <person name="Wilkins M.J."/>
            <person name="Karaoz U."/>
            <person name="Brodie E.L."/>
            <person name="Williams K.H."/>
            <person name="Hubbard S.S."/>
            <person name="Banfield J.F."/>
        </authorList>
    </citation>
    <scope>NUCLEOTIDE SEQUENCE [LARGE SCALE GENOMIC DNA]</scope>
</reference>
<feature type="domain" description="Glycosyltransferase 2-like" evidence="1">
    <location>
        <begin position="4"/>
        <end position="142"/>
    </location>
</feature>
<evidence type="ECO:0000313" key="2">
    <source>
        <dbReference type="EMBL" id="OGZ61832.1"/>
    </source>
</evidence>
<proteinExistence type="predicted"/>
<dbReference type="Gene3D" id="3.90.550.10">
    <property type="entry name" value="Spore Coat Polysaccharide Biosynthesis Protein SpsA, Chain A"/>
    <property type="match status" value="1"/>
</dbReference>
<sequence>MHTSIIVNHYRSPEVLKTCLGYLSDWQKQFNKESEIIVTDSEFTNETQEMVNDKYPAVTYIGEQKNVGFGVMVNKGIDKSRGKFLFIVNADVFVTEPEELNKLIDYLEKNEEVGIAGPKLLNFDETFQPSAFRYYTPITIILRRSFWGKTKWGEGKLNEFELQDTKNLLNKTNYVDWLMGSAFIVRREVIDKIGKFDERFFMYMEDVDFCRRIWQTKYKVAYYPLSKMYHFHGAASRSRNIFKALFNKYTRIHLASAYKYFRKHGVKKVRHGI</sequence>
<evidence type="ECO:0000313" key="3">
    <source>
        <dbReference type="Proteomes" id="UP000178509"/>
    </source>
</evidence>
<dbReference type="STRING" id="1802164.A3H51_00320"/>
<dbReference type="EMBL" id="MHOJ01000035">
    <property type="protein sequence ID" value="OGZ61832.1"/>
    <property type="molecule type" value="Genomic_DNA"/>
</dbReference>
<dbReference type="Proteomes" id="UP000178509">
    <property type="component" value="Unassembled WGS sequence"/>
</dbReference>
<accession>A0A1G2HH53</accession>
<dbReference type="CDD" id="cd04186">
    <property type="entry name" value="GT_2_like_c"/>
    <property type="match status" value="1"/>
</dbReference>
<dbReference type="InterPro" id="IPR029044">
    <property type="entry name" value="Nucleotide-diphossugar_trans"/>
</dbReference>
<dbReference type="InterPro" id="IPR001173">
    <property type="entry name" value="Glyco_trans_2-like"/>
</dbReference>
<evidence type="ECO:0000259" key="1">
    <source>
        <dbReference type="Pfam" id="PF00535"/>
    </source>
</evidence>